<gene>
    <name evidence="1" type="ORF">S01H4_58127</name>
</gene>
<proteinExistence type="predicted"/>
<accession>X1DWF5</accession>
<name>X1DWF5_9ZZZZ</name>
<evidence type="ECO:0000313" key="1">
    <source>
        <dbReference type="EMBL" id="GAH12520.1"/>
    </source>
</evidence>
<reference evidence="1" key="1">
    <citation type="journal article" date="2014" name="Front. Microbiol.">
        <title>High frequency of phylogenetically diverse reductive dehalogenase-homologous genes in deep subseafloor sedimentary metagenomes.</title>
        <authorList>
            <person name="Kawai M."/>
            <person name="Futagami T."/>
            <person name="Toyoda A."/>
            <person name="Takaki Y."/>
            <person name="Nishi S."/>
            <person name="Hori S."/>
            <person name="Arai W."/>
            <person name="Tsubouchi T."/>
            <person name="Morono Y."/>
            <person name="Uchiyama I."/>
            <person name="Ito T."/>
            <person name="Fujiyama A."/>
            <person name="Inagaki F."/>
            <person name="Takami H."/>
        </authorList>
    </citation>
    <scope>NUCLEOTIDE SEQUENCE</scope>
    <source>
        <strain evidence="1">Expedition CK06-06</strain>
    </source>
</reference>
<protein>
    <submittedName>
        <fullName evidence="1">Uncharacterized protein</fullName>
    </submittedName>
</protein>
<organism evidence="1">
    <name type="scientific">marine sediment metagenome</name>
    <dbReference type="NCBI Taxonomy" id="412755"/>
    <lineage>
        <taxon>unclassified sequences</taxon>
        <taxon>metagenomes</taxon>
        <taxon>ecological metagenomes</taxon>
    </lineage>
</organism>
<dbReference type="AlphaFoldDB" id="X1DWF5"/>
<dbReference type="EMBL" id="BART01033919">
    <property type="protein sequence ID" value="GAH12520.1"/>
    <property type="molecule type" value="Genomic_DNA"/>
</dbReference>
<sequence length="66" mass="7225">MVLSTSTVLAKPLDIILLKPLIKNCMPNVTTIEGIPIDVTNVPFINPTITPDKMLHIKANITLFVV</sequence>
<comment type="caution">
    <text evidence="1">The sequence shown here is derived from an EMBL/GenBank/DDBJ whole genome shotgun (WGS) entry which is preliminary data.</text>
</comment>